<dbReference type="SUPFAM" id="SSF53850">
    <property type="entry name" value="Periplasmic binding protein-like II"/>
    <property type="match status" value="1"/>
</dbReference>
<dbReference type="EMBL" id="JAGMWN010000013">
    <property type="protein sequence ID" value="MBP5858929.1"/>
    <property type="molecule type" value="Genomic_DNA"/>
</dbReference>
<dbReference type="Proteomes" id="UP000672602">
    <property type="component" value="Unassembled WGS sequence"/>
</dbReference>
<dbReference type="PIRSF" id="PIRSF029172">
    <property type="entry name" value="UCP029172_ABC_sbc_YnjB"/>
    <property type="match status" value="1"/>
</dbReference>
<evidence type="ECO:0000256" key="1">
    <source>
        <dbReference type="SAM" id="SignalP"/>
    </source>
</evidence>
<evidence type="ECO:0000313" key="3">
    <source>
        <dbReference type="Proteomes" id="UP000672602"/>
    </source>
</evidence>
<dbReference type="InterPro" id="IPR027020">
    <property type="entry name" value="YnjB"/>
</dbReference>
<proteinExistence type="predicted"/>
<sequence>MPRVSGRSALAILAAPLAIGLFALSVASPASAQERVWPEILAAAEGESVYWNAWGGSESTNGYIQWVADTVEDRFGIDLVHVKLNDTAEAVRKVLAEKTAGRDEDGSVDLIWINGENFKAMKDANLLHGPLDEILPNFALIDPVEKPTTVIDFTVPTEGLEAPWGMAKIVFPYDSARLEETPGSIRELLAFAKANPGRFTYPAPPDFTGTTFLKQALHALADDPAVLLDPAGGNFAAVTAPLWAYLDELDPVLWREGTDYPKSSTEQMRMLDNGAVDIAISFNPGEASALIAQGRLPETVRTFVFDEGTIGNTHFVAIPYNAAHKDAAMVVANFLMGPEAQARKQDATVWGDQTVLSVAKLSAEQRALFADLPRGPATLPPNALGPSLPEPHPTWMTRIEEHWLTRYGS</sequence>
<dbReference type="PANTHER" id="PTHR42779">
    <property type="entry name" value="PROTEIN YNJB"/>
    <property type="match status" value="1"/>
</dbReference>
<protein>
    <submittedName>
        <fullName evidence="2">ABC transporter substrate-binding protein</fullName>
    </submittedName>
</protein>
<feature type="signal peptide" evidence="1">
    <location>
        <begin position="1"/>
        <end position="32"/>
    </location>
</feature>
<evidence type="ECO:0000313" key="2">
    <source>
        <dbReference type="EMBL" id="MBP5858929.1"/>
    </source>
</evidence>
<dbReference type="InterPro" id="IPR006059">
    <property type="entry name" value="SBP"/>
</dbReference>
<comment type="caution">
    <text evidence="2">The sequence shown here is derived from an EMBL/GenBank/DDBJ whole genome shotgun (WGS) entry which is preliminary data.</text>
</comment>
<dbReference type="Gene3D" id="3.40.190.10">
    <property type="entry name" value="Periplasmic binding protein-like II"/>
    <property type="match status" value="2"/>
</dbReference>
<name>A0A8J7S523_9PROT</name>
<reference evidence="2" key="1">
    <citation type="submission" date="2021-04" db="EMBL/GenBank/DDBJ databases">
        <authorList>
            <person name="Zhang D.-C."/>
        </authorList>
    </citation>
    <scope>NUCLEOTIDE SEQUENCE</scope>
    <source>
        <strain evidence="2">CGMCC 1.15697</strain>
    </source>
</reference>
<feature type="chain" id="PRO_5035242569" evidence="1">
    <location>
        <begin position="33"/>
        <end position="409"/>
    </location>
</feature>
<accession>A0A8J7S523</accession>
<gene>
    <name evidence="2" type="ORF">KAJ83_18055</name>
</gene>
<dbReference type="NCBIfam" id="NF008633">
    <property type="entry name" value="PRK11622.1"/>
    <property type="match status" value="1"/>
</dbReference>
<dbReference type="PANTHER" id="PTHR42779:SF1">
    <property type="entry name" value="PROTEIN YNJB"/>
    <property type="match status" value="1"/>
</dbReference>
<keyword evidence="1" id="KW-0732">Signal</keyword>
<dbReference type="AlphaFoldDB" id="A0A8J7S523"/>
<organism evidence="2 3">
    <name type="scientific">Marivibrio halodurans</name>
    <dbReference type="NCBI Taxonomy" id="2039722"/>
    <lineage>
        <taxon>Bacteria</taxon>
        <taxon>Pseudomonadati</taxon>
        <taxon>Pseudomonadota</taxon>
        <taxon>Alphaproteobacteria</taxon>
        <taxon>Rhodospirillales</taxon>
        <taxon>Rhodospirillaceae</taxon>
        <taxon>Marivibrio</taxon>
    </lineage>
</organism>
<keyword evidence="3" id="KW-1185">Reference proteome</keyword>
<dbReference type="Pfam" id="PF13416">
    <property type="entry name" value="SBP_bac_8"/>
    <property type="match status" value="1"/>
</dbReference>